<feature type="transmembrane region" description="Helical" evidence="2">
    <location>
        <begin position="36"/>
        <end position="58"/>
    </location>
</feature>
<dbReference type="PANTHER" id="PTHR10974">
    <property type="entry name" value="FI08016P-RELATED"/>
    <property type="match status" value="1"/>
</dbReference>
<dbReference type="SUPFAM" id="SSF53649">
    <property type="entry name" value="Alkaline phosphatase-like"/>
    <property type="match status" value="1"/>
</dbReference>
<dbReference type="PANTHER" id="PTHR10974:SF1">
    <property type="entry name" value="FI08016P-RELATED"/>
    <property type="match status" value="1"/>
</dbReference>
<evidence type="ECO:0000256" key="2">
    <source>
        <dbReference type="SAM" id="Phobius"/>
    </source>
</evidence>
<dbReference type="Pfam" id="PF02995">
    <property type="entry name" value="DUF229"/>
    <property type="match status" value="2"/>
</dbReference>
<name>A0A7S4AX41_9STRA</name>
<protein>
    <submittedName>
        <fullName evidence="3">Uncharacterized protein</fullName>
    </submittedName>
</protein>
<dbReference type="InterPro" id="IPR017850">
    <property type="entry name" value="Alkaline_phosphatase_core_sf"/>
</dbReference>
<dbReference type="InterPro" id="IPR004245">
    <property type="entry name" value="DUF229"/>
</dbReference>
<dbReference type="GO" id="GO:0005615">
    <property type="term" value="C:extracellular space"/>
    <property type="evidence" value="ECO:0007669"/>
    <property type="project" value="TreeGrafter"/>
</dbReference>
<organism evidence="3">
    <name type="scientific">Pseudo-nitzschia australis</name>
    <dbReference type="NCBI Taxonomy" id="44445"/>
    <lineage>
        <taxon>Eukaryota</taxon>
        <taxon>Sar</taxon>
        <taxon>Stramenopiles</taxon>
        <taxon>Ochrophyta</taxon>
        <taxon>Bacillariophyta</taxon>
        <taxon>Bacillariophyceae</taxon>
        <taxon>Bacillariophycidae</taxon>
        <taxon>Bacillariales</taxon>
        <taxon>Bacillariaceae</taxon>
        <taxon>Pseudo-nitzschia</taxon>
    </lineage>
</organism>
<dbReference type="Gene3D" id="3.40.720.10">
    <property type="entry name" value="Alkaline Phosphatase, subunit A"/>
    <property type="match status" value="1"/>
</dbReference>
<feature type="region of interest" description="Disordered" evidence="1">
    <location>
        <begin position="95"/>
        <end position="115"/>
    </location>
</feature>
<reference evidence="3" key="1">
    <citation type="submission" date="2021-01" db="EMBL/GenBank/DDBJ databases">
        <authorList>
            <person name="Corre E."/>
            <person name="Pelletier E."/>
            <person name="Niang G."/>
            <person name="Scheremetjew M."/>
            <person name="Finn R."/>
            <person name="Kale V."/>
            <person name="Holt S."/>
            <person name="Cochrane G."/>
            <person name="Meng A."/>
            <person name="Brown T."/>
            <person name="Cohen L."/>
        </authorList>
    </citation>
    <scope>NUCLEOTIDE SEQUENCE</scope>
    <source>
        <strain evidence="3">10249 10 AB</strain>
    </source>
</reference>
<keyword evidence="2" id="KW-0472">Membrane</keyword>
<evidence type="ECO:0000313" key="3">
    <source>
        <dbReference type="EMBL" id="CAE0729560.1"/>
    </source>
</evidence>
<evidence type="ECO:0000256" key="1">
    <source>
        <dbReference type="SAM" id="MobiDB-lite"/>
    </source>
</evidence>
<sequence>MEQRRSRHRRPQEWQQRRYHEGSHLRTWWNYKRSIFCLRILLLFLSSSFGLTCVLLCLNIDQTQNNQQGPGHFLPLLNSGVPFPPQVRKTKSIDRSVEDAKAPPPTNSFNRLSSTKRDGGGMFGATMSDFACRVLSRHVTSSNVLVIAPGAVSFAMKAFEERNVTQIYSDDSSITRQDSVGTGFLRYGVAEGHTIHAINDHHPEQRFGKENYVPTLDDWWTSFDGDKSSNNDLVKNATGSKLWWSTNPDEKPTWILLAVFDSEFGSAHSVWEKAESFLESCTVTYIVIAIHSVKLKDGSYRFGGIDAVESLLRRRYKLQTLSCSHYHAEHNNAREILDRYGPNALFQSVKQLKGFLRWGADVSHSYGESTDDYFTSYIFATQGLDLAIPTPQTYLQYGGRGIDAFDEHDMKRLPPLKSCPDAKSKNMNFDFDETSLRLNLAGNKSIEYSEEEIGEKSKEEFSFWMNGSTLSKSEAVCISNRTGLSKCKTRISDVDVSNDAISENRKSPNVLLLLLDPISRSHFDRVMPRTKTILQELNFLRFERYTSVGPNSGPNQAALYSGIKLGNRGDLHNNTDSGNKWLWDRLKAAGYVTLKGEDSCIENSNMMQSLAPNTTHGSALQGLFCFDAFSRPNCIGPDLASSILFDYGYQFISTYEKLRSSTHPDLRWASFMHFVDSHEDTMVLSASLDSGLSKFLKRIENEGYFENSVVILTSDHGLHYGPNFSSRQGRREATEPILYIHIPPFLRHSIDMNALTSNSRLWTTPFDLHETLLKFTQTSSKGTRGRRRGLTLTEHLPESRKDCRKNSDLIPPKFCDLQLNETIEKEDNTYGFCRAPRKRSVIDSFFLDIPPLKRRPLMNFDSDCHNKKQRLTDVNLFGLCDDTDEVNKIKYYSNHMSKVIPSHSKV</sequence>
<keyword evidence="2" id="KW-0812">Transmembrane</keyword>
<accession>A0A7S4AX41</accession>
<dbReference type="EMBL" id="HBIX01034221">
    <property type="protein sequence ID" value="CAE0729560.1"/>
    <property type="molecule type" value="Transcribed_RNA"/>
</dbReference>
<dbReference type="AlphaFoldDB" id="A0A7S4AX41"/>
<proteinExistence type="predicted"/>
<keyword evidence="2" id="KW-1133">Transmembrane helix</keyword>
<gene>
    <name evidence="3" type="ORF">PAUS00366_LOCUS22345</name>
</gene>